<sequence>MRQFFAIFLKTLLYSLLTVLGLALGILLSLQIPAVQTKLAQKGATWLSEKLQFPVDIEGVSIKWFDSLTLEKLTIKDRQGRPMITIGRLDADYNLRNLLDSSAHNLHLDEVVLYKPDVRMIKNKTNGDTNLDDFIARIEQLTADPTKPSIPNQNVPFTIGHIHLVEGKYTLEDPREPLIRDKKSFDYNHFALQNLTGEVSEFLVLGDTIAFDVKGLSGIDRDTRLKIRQLDTRFLYCNTKMELAQLNAHIGNSIIRNELTFLYDKPSAFGDFNSKVLMQARFRNSKVQSKDLGYFSDYLRDLNETWLLSSNFTGTVNDFRLRNTDLRFGPNGRSRLAGTIDWKGLPDMDKTTVNFAFTPSVVNMADIRQYYPDSSFNHTIQKLGTASFNATFVGAFDNFKTKGTFRTAIGNVTGDLALRLADESDLTTYTANLRGENLDLGQLINQPDQFGKLDGQGRITGRGTNLELATIDFDGQFGRFGWQGYAYKNVAARGNLQKSLFEGQMHVHDPNLSFDLDGEFNLKAPRNHYDFRGAIEHADLRALGFMRDSLTVKTNVDIRLEGSKLDDIVGNATFNNATLELNSRTLNVDKLTLISSIEQQPVGAVSTDSITTIPSKQATDRQRYFNLDSDFLTTRLQGTFQPQRTIDDLNRLVREYELYFKGDVAGMNGYYEQKRQQADRLAKQRSVASAQRYGVDYQIITKQSEPLLIFLGMSAYVAPSTRMEGRFTEDNTSFLTATVKTDSMQFGKIGFGPSDLDLTTSKFTYSQEVLASAVISSKRQSFSSLLPTRNLQAEASWDVDHIDFTSAIDQADSSGLFANHADLNGELRFKGDAIDLTFRQSKIRVLDGNWTLNPESLIRKVGDEYTIRNLSLLNQHQLVMASGKISPDSIQNLNVEAQNFLLASLNSVLNTTVGGTLNGTLAVRNLYDTPIVESALTVAELSYQKALIGDVRAQGEWDQQAQRLNVDARVNRNGADVVTLLGTYTPQRRTNPLSLKAKVNNADLSLLEPFTTGLFSNLGGIANGVVSVTGKPASPTLMGQVAIKGGRGRFDYLKADFTFDDNIYVGENEIVTQQLTLRDPQGNTAVLKGGVYHDEFRHFTLGFDADFKNFKIMNTVAKDNDAFYGQAVVTGKAELYGPTDNLTIRANVASNKGTRIYIPLDGATSVAADDQIRFVNIISGKPTSQTAAHTVAESDIDLSRIQMDFNFDITPDAYCEIQLDRQTGDIIKAYGQGRVGMKVDTKGDFTMTGNYEIQKGDYTFTFQNIINKRFQIRPNSRITWTGDPYGALLDVTAAYTQYTSLAPLLGNQKTSADQTRRYPVDLVIKLNGELGNPTISYDLDIKEYPSSSDFRQAVTAFESRLQSNDQELTRQVSSVLLFNQLLSENTSLFEQGQVNSGVANSVSELLSNQISRLASNLNENLDVGVSFGGFTSGTQNENLLNNLQLRFSYRLLNDRLRISRDGGFTYGQSQYNAASLLGEWTLEYFITSDGRFRAKVYNRNQQSILSQYSTNSTITTGGGLSLLYTRSFNRLFGGQRNAPGLTPNKPGDEPAPAPTVSPISTFNGTSRDVFQ</sequence>
<keyword evidence="4 6" id="KW-0472">Membrane</keyword>
<dbReference type="Pfam" id="PF04357">
    <property type="entry name" value="TamB"/>
    <property type="match status" value="1"/>
</dbReference>
<evidence type="ECO:0000259" key="7">
    <source>
        <dbReference type="Pfam" id="PF04357"/>
    </source>
</evidence>
<keyword evidence="2 6" id="KW-0812">Transmembrane</keyword>
<accession>A0A1I1KTV3</accession>
<dbReference type="STRING" id="662367.SAMN05216167_10248"/>
<evidence type="ECO:0000313" key="8">
    <source>
        <dbReference type="EMBL" id="SFC64151.1"/>
    </source>
</evidence>
<feature type="transmembrane region" description="Helical" evidence="6">
    <location>
        <begin position="12"/>
        <end position="32"/>
    </location>
</feature>
<feature type="region of interest" description="Disordered" evidence="5">
    <location>
        <begin position="1535"/>
        <end position="1571"/>
    </location>
</feature>
<gene>
    <name evidence="8" type="ORF">SAMN05216167_10248</name>
</gene>
<evidence type="ECO:0000256" key="1">
    <source>
        <dbReference type="ARBA" id="ARBA00004167"/>
    </source>
</evidence>
<dbReference type="PANTHER" id="PTHR36985">
    <property type="entry name" value="TRANSLOCATION AND ASSEMBLY MODULE SUBUNIT TAMB"/>
    <property type="match status" value="1"/>
</dbReference>
<protein>
    <recommendedName>
        <fullName evidence="7">Translocation and assembly module TamB C-terminal domain-containing protein</fullName>
    </recommendedName>
</protein>
<dbReference type="EMBL" id="FOLQ01000002">
    <property type="protein sequence ID" value="SFC64151.1"/>
    <property type="molecule type" value="Genomic_DNA"/>
</dbReference>
<evidence type="ECO:0000256" key="2">
    <source>
        <dbReference type="ARBA" id="ARBA00022692"/>
    </source>
</evidence>
<dbReference type="GO" id="GO:0009306">
    <property type="term" value="P:protein secretion"/>
    <property type="evidence" value="ECO:0007669"/>
    <property type="project" value="InterPro"/>
</dbReference>
<dbReference type="InterPro" id="IPR007452">
    <property type="entry name" value="TamB_C"/>
</dbReference>
<organism evidence="8 9">
    <name type="scientific">Spirosoma endophyticum</name>
    <dbReference type="NCBI Taxonomy" id="662367"/>
    <lineage>
        <taxon>Bacteria</taxon>
        <taxon>Pseudomonadati</taxon>
        <taxon>Bacteroidota</taxon>
        <taxon>Cytophagia</taxon>
        <taxon>Cytophagales</taxon>
        <taxon>Cytophagaceae</taxon>
        <taxon>Spirosoma</taxon>
    </lineage>
</organism>
<name>A0A1I1KTV3_9BACT</name>
<evidence type="ECO:0000256" key="4">
    <source>
        <dbReference type="ARBA" id="ARBA00023136"/>
    </source>
</evidence>
<proteinExistence type="predicted"/>
<dbReference type="OrthoDB" id="9811276at2"/>
<keyword evidence="3 6" id="KW-1133">Transmembrane helix</keyword>
<dbReference type="GO" id="GO:0005886">
    <property type="term" value="C:plasma membrane"/>
    <property type="evidence" value="ECO:0007669"/>
    <property type="project" value="InterPro"/>
</dbReference>
<dbReference type="PANTHER" id="PTHR36985:SF1">
    <property type="entry name" value="TRANSLOCATION AND ASSEMBLY MODULE SUBUNIT TAMB"/>
    <property type="match status" value="1"/>
</dbReference>
<feature type="domain" description="Translocation and assembly module TamB C-terminal" evidence="7">
    <location>
        <begin position="1074"/>
        <end position="1511"/>
    </location>
</feature>
<dbReference type="Proteomes" id="UP000198598">
    <property type="component" value="Unassembled WGS sequence"/>
</dbReference>
<comment type="subcellular location">
    <subcellularLocation>
        <location evidence="1">Membrane</location>
        <topology evidence="1">Single-pass membrane protein</topology>
    </subcellularLocation>
</comment>
<feature type="compositionally biased region" description="Polar residues" evidence="5">
    <location>
        <begin position="1557"/>
        <end position="1571"/>
    </location>
</feature>
<evidence type="ECO:0000313" key="9">
    <source>
        <dbReference type="Proteomes" id="UP000198598"/>
    </source>
</evidence>
<keyword evidence="9" id="KW-1185">Reference proteome</keyword>
<evidence type="ECO:0000256" key="6">
    <source>
        <dbReference type="SAM" id="Phobius"/>
    </source>
</evidence>
<dbReference type="InterPro" id="IPR008023">
    <property type="entry name" value="DUF748"/>
</dbReference>
<dbReference type="Pfam" id="PF05359">
    <property type="entry name" value="DUF748"/>
    <property type="match status" value="1"/>
</dbReference>
<reference evidence="8 9" key="1">
    <citation type="submission" date="2016-10" db="EMBL/GenBank/DDBJ databases">
        <authorList>
            <person name="de Groot N.N."/>
        </authorList>
    </citation>
    <scope>NUCLEOTIDE SEQUENCE [LARGE SCALE GENOMIC DNA]</scope>
    <source>
        <strain evidence="8 9">DSM 26130</strain>
    </source>
</reference>
<dbReference type="RefSeq" id="WP_093823763.1">
    <property type="nucleotide sequence ID" value="NZ_FOLQ01000002.1"/>
</dbReference>
<evidence type="ECO:0000256" key="3">
    <source>
        <dbReference type="ARBA" id="ARBA00022989"/>
    </source>
</evidence>
<evidence type="ECO:0000256" key="5">
    <source>
        <dbReference type="SAM" id="MobiDB-lite"/>
    </source>
</evidence>